<dbReference type="PANTHER" id="PTHR43861">
    <property type="entry name" value="TRANS-ACONITATE 2-METHYLTRANSFERASE-RELATED"/>
    <property type="match status" value="1"/>
</dbReference>
<dbReference type="Pfam" id="PF13847">
    <property type="entry name" value="Methyltransf_31"/>
    <property type="match status" value="1"/>
</dbReference>
<dbReference type="PANTHER" id="PTHR43861:SF1">
    <property type="entry name" value="TRANS-ACONITATE 2-METHYLTRANSFERASE"/>
    <property type="match status" value="1"/>
</dbReference>
<dbReference type="CDD" id="cd02440">
    <property type="entry name" value="AdoMet_MTases"/>
    <property type="match status" value="1"/>
</dbReference>
<dbReference type="EMBL" id="JARJCW010000053">
    <property type="protein sequence ID" value="KAJ7202819.1"/>
    <property type="molecule type" value="Genomic_DNA"/>
</dbReference>
<keyword evidence="2" id="KW-0489">Methyltransferase</keyword>
<sequence>MTPSESVYDPQGWSAKLYHKSAAFVYSSAFTAPILDLLAAQPGEKIIDLGCGSGEVSLLIEKIVKQSPGGLVVGVDSSESMIAKSKECGLEHAFVADIQNLDMTMTPFNKFDAAFSNAALHWCKRDPAGVLESVKKVLKPGGRLVVEMGGIHNSIGTRALQCVRSHLHRSLKARGYDPVAVDPWFFPSVEDYTKLLIDASFEPRDVSLTPRVTPLADGVRGWLECFARTSILGTCSETDAAEIIDEVEDALRVDCQDTSGNWAIMYTRLRFSAILKAN</sequence>
<evidence type="ECO:0000259" key="1">
    <source>
        <dbReference type="Pfam" id="PF13847"/>
    </source>
</evidence>
<dbReference type="Gene3D" id="3.40.50.150">
    <property type="entry name" value="Vaccinia Virus protein VP39"/>
    <property type="match status" value="1"/>
</dbReference>
<gene>
    <name evidence="2" type="ORF">GGX14DRAFT_652986</name>
</gene>
<proteinExistence type="predicted"/>
<dbReference type="AlphaFoldDB" id="A0AAD6YAS3"/>
<keyword evidence="2" id="KW-0808">Transferase</keyword>
<accession>A0AAD6YAS3</accession>
<dbReference type="Proteomes" id="UP001219525">
    <property type="component" value="Unassembled WGS sequence"/>
</dbReference>
<comment type="caution">
    <text evidence="2">The sequence shown here is derived from an EMBL/GenBank/DDBJ whole genome shotgun (WGS) entry which is preliminary data.</text>
</comment>
<evidence type="ECO:0000313" key="2">
    <source>
        <dbReference type="EMBL" id="KAJ7202819.1"/>
    </source>
</evidence>
<dbReference type="GO" id="GO:0032259">
    <property type="term" value="P:methylation"/>
    <property type="evidence" value="ECO:0007669"/>
    <property type="project" value="UniProtKB-KW"/>
</dbReference>
<keyword evidence="3" id="KW-1185">Reference proteome</keyword>
<dbReference type="InterPro" id="IPR029063">
    <property type="entry name" value="SAM-dependent_MTases_sf"/>
</dbReference>
<feature type="domain" description="Methyltransferase" evidence="1">
    <location>
        <begin position="42"/>
        <end position="147"/>
    </location>
</feature>
<reference evidence="2" key="1">
    <citation type="submission" date="2023-03" db="EMBL/GenBank/DDBJ databases">
        <title>Massive genome expansion in bonnet fungi (Mycena s.s.) driven by repeated elements and novel gene families across ecological guilds.</title>
        <authorList>
            <consortium name="Lawrence Berkeley National Laboratory"/>
            <person name="Harder C.B."/>
            <person name="Miyauchi S."/>
            <person name="Viragh M."/>
            <person name="Kuo A."/>
            <person name="Thoen E."/>
            <person name="Andreopoulos B."/>
            <person name="Lu D."/>
            <person name="Skrede I."/>
            <person name="Drula E."/>
            <person name="Henrissat B."/>
            <person name="Morin E."/>
            <person name="Kohler A."/>
            <person name="Barry K."/>
            <person name="LaButti K."/>
            <person name="Morin E."/>
            <person name="Salamov A."/>
            <person name="Lipzen A."/>
            <person name="Mereny Z."/>
            <person name="Hegedus B."/>
            <person name="Baldrian P."/>
            <person name="Stursova M."/>
            <person name="Weitz H."/>
            <person name="Taylor A."/>
            <person name="Grigoriev I.V."/>
            <person name="Nagy L.G."/>
            <person name="Martin F."/>
            <person name="Kauserud H."/>
        </authorList>
    </citation>
    <scope>NUCLEOTIDE SEQUENCE</scope>
    <source>
        <strain evidence="2">9144</strain>
    </source>
</reference>
<name>A0AAD6YAS3_9AGAR</name>
<organism evidence="2 3">
    <name type="scientific">Mycena pura</name>
    <dbReference type="NCBI Taxonomy" id="153505"/>
    <lineage>
        <taxon>Eukaryota</taxon>
        <taxon>Fungi</taxon>
        <taxon>Dikarya</taxon>
        <taxon>Basidiomycota</taxon>
        <taxon>Agaricomycotina</taxon>
        <taxon>Agaricomycetes</taxon>
        <taxon>Agaricomycetidae</taxon>
        <taxon>Agaricales</taxon>
        <taxon>Marasmiineae</taxon>
        <taxon>Mycenaceae</taxon>
        <taxon>Mycena</taxon>
    </lineage>
</organism>
<dbReference type="GO" id="GO:0008168">
    <property type="term" value="F:methyltransferase activity"/>
    <property type="evidence" value="ECO:0007669"/>
    <property type="project" value="UniProtKB-KW"/>
</dbReference>
<dbReference type="InterPro" id="IPR025714">
    <property type="entry name" value="Methyltranfer_dom"/>
</dbReference>
<protein>
    <submittedName>
        <fullName evidence="2">S-adenosyl-L-methionine-dependent methyltransferase</fullName>
    </submittedName>
</protein>
<evidence type="ECO:0000313" key="3">
    <source>
        <dbReference type="Proteomes" id="UP001219525"/>
    </source>
</evidence>
<dbReference type="SUPFAM" id="SSF53335">
    <property type="entry name" value="S-adenosyl-L-methionine-dependent methyltransferases"/>
    <property type="match status" value="1"/>
</dbReference>